<evidence type="ECO:0000259" key="3">
    <source>
        <dbReference type="Pfam" id="PF07261"/>
    </source>
</evidence>
<comment type="caution">
    <text evidence="4">The sequence shown here is derived from an EMBL/GenBank/DDBJ whole genome shotgun (WGS) entry which is preliminary data.</text>
</comment>
<dbReference type="Gene3D" id="1.10.10.630">
    <property type="entry name" value="DnaD domain-like"/>
    <property type="match status" value="2"/>
</dbReference>
<gene>
    <name evidence="4" type="ORF">LKD48_06085</name>
</gene>
<dbReference type="PANTHER" id="PTHR37293">
    <property type="entry name" value="PHAGE REPLICATION PROTEIN-RELATED"/>
    <property type="match status" value="1"/>
</dbReference>
<evidence type="ECO:0000256" key="1">
    <source>
        <dbReference type="ARBA" id="ARBA00093462"/>
    </source>
</evidence>
<accession>A0AAE3E3Z4</accession>
<evidence type="ECO:0000313" key="5">
    <source>
        <dbReference type="Proteomes" id="UP001198200"/>
    </source>
</evidence>
<organism evidence="4 5">
    <name type="scientific">Anthropogastromicrobium aceti</name>
    <dbReference type="NCBI Taxonomy" id="2981768"/>
    <lineage>
        <taxon>Bacteria</taxon>
        <taxon>Bacillati</taxon>
        <taxon>Bacillota</taxon>
        <taxon>Clostridia</taxon>
        <taxon>Lachnospirales</taxon>
        <taxon>Lachnospiraceae</taxon>
        <taxon>Anthropogastromicrobium</taxon>
    </lineage>
</organism>
<dbReference type="EMBL" id="JAJEQN010000011">
    <property type="protein sequence ID" value="MCC2221218.1"/>
    <property type="molecule type" value="Genomic_DNA"/>
</dbReference>
<evidence type="ECO:0000313" key="4">
    <source>
        <dbReference type="EMBL" id="MCC2221218.1"/>
    </source>
</evidence>
<dbReference type="RefSeq" id="WP_227102518.1">
    <property type="nucleotide sequence ID" value="NZ_JAJEQN010000011.1"/>
</dbReference>
<evidence type="ECO:0000256" key="2">
    <source>
        <dbReference type="SAM" id="MobiDB-lite"/>
    </source>
</evidence>
<dbReference type="Proteomes" id="UP001198200">
    <property type="component" value="Unassembled WGS sequence"/>
</dbReference>
<feature type="compositionally biased region" description="Low complexity" evidence="2">
    <location>
        <begin position="103"/>
        <end position="121"/>
    </location>
</feature>
<proteinExistence type="inferred from homology"/>
<dbReference type="AlphaFoldDB" id="A0AAE3E3Z4"/>
<dbReference type="InterPro" id="IPR053162">
    <property type="entry name" value="DnaD"/>
</dbReference>
<dbReference type="PANTHER" id="PTHR37293:SF5">
    <property type="entry name" value="DNA REPLICATION PROTEIN"/>
    <property type="match status" value="1"/>
</dbReference>
<feature type="region of interest" description="Disordered" evidence="2">
    <location>
        <begin position="344"/>
        <end position="381"/>
    </location>
</feature>
<feature type="domain" description="DnaB/C C-terminal" evidence="3">
    <location>
        <begin position="189"/>
        <end position="262"/>
    </location>
</feature>
<feature type="compositionally biased region" description="Basic and acidic residues" evidence="2">
    <location>
        <begin position="348"/>
        <end position="360"/>
    </location>
</feature>
<reference evidence="4 5" key="1">
    <citation type="submission" date="2021-10" db="EMBL/GenBank/DDBJ databases">
        <title>Anaerobic single-cell dispensing facilitates the cultivation of human gut bacteria.</title>
        <authorList>
            <person name="Afrizal A."/>
        </authorList>
    </citation>
    <scope>NUCLEOTIDE SEQUENCE [LARGE SCALE GENOMIC DNA]</scope>
    <source>
        <strain evidence="4 5">CLA-AA-H224</strain>
    </source>
</reference>
<name>A0AAE3E3Z4_9FIRM</name>
<protein>
    <submittedName>
        <fullName evidence="4">DnaD domain protein</fullName>
    </submittedName>
</protein>
<dbReference type="SUPFAM" id="SSF158499">
    <property type="entry name" value="DnaD domain-like"/>
    <property type="match status" value="2"/>
</dbReference>
<dbReference type="Pfam" id="PF07261">
    <property type="entry name" value="DnaB_2"/>
    <property type="match status" value="2"/>
</dbReference>
<dbReference type="InterPro" id="IPR034829">
    <property type="entry name" value="DnaD-like_sf"/>
</dbReference>
<comment type="similarity">
    <text evidence="1">Belongs to the DnaB/DnaD family.</text>
</comment>
<feature type="compositionally biased region" description="Polar residues" evidence="2">
    <location>
        <begin position="361"/>
        <end position="379"/>
    </location>
</feature>
<keyword evidence="5" id="KW-1185">Reference proteome</keyword>
<feature type="region of interest" description="Disordered" evidence="2">
    <location>
        <begin position="103"/>
        <end position="129"/>
    </location>
</feature>
<dbReference type="InterPro" id="IPR006343">
    <property type="entry name" value="DnaB/C_C"/>
</dbReference>
<feature type="domain" description="DnaB/C C-terminal" evidence="3">
    <location>
        <begin position="283"/>
        <end position="346"/>
    </location>
</feature>
<dbReference type="NCBIfam" id="TIGR01446">
    <property type="entry name" value="DnaD_dom"/>
    <property type="match status" value="2"/>
</dbReference>
<sequence>MSFLLLENRLSIDTLVVPGYFIDRFLPAASGTDVKVYLYLLRAVSTSATGLSSASISDRLDISEREVLRSLSYWESVGLMRLSFTSGHELSGVAFTDPSIQAETEASAQTAPTQTAAPAPSVQSVIPTPTPALVSPANTTIANASGSMASTQTTTHSAANATPSIQSLHLSQEELILLENDPEFNMYMSAWQQYFSHPLNYADTESFGYWYLQFNRSPDVIDYLVDYCANHCKGKLNMKFIDSVAQSWHQKGLHTLDAIRQYNLLHNDTVYAIMKAYGLYNQTPAPAQLEYINKWIKDYSFPTDVYVYACNITMKKCQRPNVNFTESILKRWKEKNVHSLADAQAAENQRDQKVKSDAAKRTSSNRASSVAKGTQQFRNFTERKNNNYMEKILKQYSQDSNE</sequence>